<dbReference type="InterPro" id="IPR051080">
    <property type="entry name" value="Nematode_rcpt-like_serp_alpha"/>
</dbReference>
<evidence type="ECO:0000313" key="7">
    <source>
        <dbReference type="Proteomes" id="UP001331761"/>
    </source>
</evidence>
<comment type="subcellular location">
    <subcellularLocation>
        <location evidence="1">Membrane</location>
        <topology evidence="1">Multi-pass membrane protein</topology>
    </subcellularLocation>
</comment>
<keyword evidence="2 5" id="KW-0812">Transmembrane</keyword>
<dbReference type="Proteomes" id="UP001331761">
    <property type="component" value="Unassembled WGS sequence"/>
</dbReference>
<feature type="transmembrane region" description="Helical" evidence="5">
    <location>
        <begin position="72"/>
        <end position="91"/>
    </location>
</feature>
<feature type="transmembrane region" description="Helical" evidence="5">
    <location>
        <begin position="15"/>
        <end position="35"/>
    </location>
</feature>
<evidence type="ECO:0000313" key="6">
    <source>
        <dbReference type="EMBL" id="KAK5986506.1"/>
    </source>
</evidence>
<evidence type="ECO:0000256" key="3">
    <source>
        <dbReference type="ARBA" id="ARBA00022989"/>
    </source>
</evidence>
<dbReference type="PANTHER" id="PTHR31357:SF18">
    <property type="entry name" value="SERPENTINE RECEPTOR, CLASS T"/>
    <property type="match status" value="1"/>
</dbReference>
<feature type="transmembrane region" description="Helical" evidence="5">
    <location>
        <begin position="247"/>
        <end position="265"/>
    </location>
</feature>
<keyword evidence="3 5" id="KW-1133">Transmembrane helix</keyword>
<dbReference type="InterPro" id="IPR019408">
    <property type="entry name" value="7TM_GPCR_serpentine_rcpt_Srab"/>
</dbReference>
<evidence type="ECO:0000256" key="5">
    <source>
        <dbReference type="SAM" id="Phobius"/>
    </source>
</evidence>
<organism evidence="6 7">
    <name type="scientific">Trichostrongylus colubriformis</name>
    <name type="common">Black scour worm</name>
    <dbReference type="NCBI Taxonomy" id="6319"/>
    <lineage>
        <taxon>Eukaryota</taxon>
        <taxon>Metazoa</taxon>
        <taxon>Ecdysozoa</taxon>
        <taxon>Nematoda</taxon>
        <taxon>Chromadorea</taxon>
        <taxon>Rhabditida</taxon>
        <taxon>Rhabditina</taxon>
        <taxon>Rhabditomorpha</taxon>
        <taxon>Strongyloidea</taxon>
        <taxon>Trichostrongylidae</taxon>
        <taxon>Trichostrongylus</taxon>
    </lineage>
</organism>
<evidence type="ECO:0000256" key="1">
    <source>
        <dbReference type="ARBA" id="ARBA00004141"/>
    </source>
</evidence>
<dbReference type="Pfam" id="PF10292">
    <property type="entry name" value="7TM_GPCR_Srab"/>
    <property type="match status" value="1"/>
</dbReference>
<dbReference type="GO" id="GO:0016020">
    <property type="term" value="C:membrane"/>
    <property type="evidence" value="ECO:0007669"/>
    <property type="project" value="UniProtKB-SubCell"/>
</dbReference>
<gene>
    <name evidence="6" type="ORF">GCK32_008345</name>
</gene>
<evidence type="ECO:0000256" key="2">
    <source>
        <dbReference type="ARBA" id="ARBA00022692"/>
    </source>
</evidence>
<dbReference type="EMBL" id="WIXE01000529">
    <property type="protein sequence ID" value="KAK5986506.1"/>
    <property type="molecule type" value="Genomic_DNA"/>
</dbReference>
<feature type="transmembrane region" description="Helical" evidence="5">
    <location>
        <begin position="207"/>
        <end position="227"/>
    </location>
</feature>
<dbReference type="PANTHER" id="PTHR31357">
    <property type="entry name" value="SERPENTINE RECEPTOR CLASS ALPHA-10"/>
    <property type="match status" value="1"/>
</dbReference>
<evidence type="ECO:0000256" key="4">
    <source>
        <dbReference type="ARBA" id="ARBA00023136"/>
    </source>
</evidence>
<comment type="caution">
    <text evidence="6">The sequence shown here is derived from an EMBL/GenBank/DDBJ whole genome shotgun (WGS) entry which is preliminary data.</text>
</comment>
<dbReference type="AlphaFoldDB" id="A0AAN8IUK4"/>
<proteinExistence type="predicted"/>
<dbReference type="GO" id="GO:0004984">
    <property type="term" value="F:olfactory receptor activity"/>
    <property type="evidence" value="ECO:0007669"/>
    <property type="project" value="TreeGrafter"/>
</dbReference>
<accession>A0AAN8IUK4</accession>
<keyword evidence="7" id="KW-1185">Reference proteome</keyword>
<reference evidence="6 7" key="1">
    <citation type="submission" date="2019-10" db="EMBL/GenBank/DDBJ databases">
        <title>Assembly and Annotation for the nematode Trichostrongylus colubriformis.</title>
        <authorList>
            <person name="Martin J."/>
        </authorList>
    </citation>
    <scope>NUCLEOTIDE SEQUENCE [LARGE SCALE GENOMIC DNA]</scope>
    <source>
        <strain evidence="6">G859</strain>
        <tissue evidence="6">Whole worm</tissue>
    </source>
</reference>
<sequence>MTCDETVELIQNKSFLLTIFAQLLILFMAMLYLYIFNSFLVIALQTTHLIQYFTFDPCHIGLSPILCYSLRYPIASCMVSFVALHVSMVVERGVALWKRRYYETYGPRFAKVAIVVSIVISCLAVLMVTRGITQTLPTSYCILNGIATPQSVMILKLIICAVDVLTLMAIAVLFILNKILVKRKTFDLQSSYQLLENSTLIRIISPLATFQTLFYISFSVSGAVVSLLHQEMDTVTYVSLTSATYSIPFYTMLSPILMWLTIGWSQQLNETKLRRLTKPTLNENEAYFQSYKEMWGKPRAAR</sequence>
<feature type="transmembrane region" description="Helical" evidence="5">
    <location>
        <begin position="112"/>
        <end position="133"/>
    </location>
</feature>
<name>A0AAN8IUK4_TRICO</name>
<keyword evidence="4 5" id="KW-0472">Membrane</keyword>
<feature type="transmembrane region" description="Helical" evidence="5">
    <location>
        <begin position="153"/>
        <end position="176"/>
    </location>
</feature>
<protein>
    <submittedName>
        <fullName evidence="6">Uncharacterized protein</fullName>
    </submittedName>
</protein>